<evidence type="ECO:0000256" key="4">
    <source>
        <dbReference type="ARBA" id="ARBA00023015"/>
    </source>
</evidence>
<dbReference type="CDD" id="cd12148">
    <property type="entry name" value="fungal_TF_MHR"/>
    <property type="match status" value="1"/>
</dbReference>
<dbReference type="GO" id="GO:0005634">
    <property type="term" value="C:nucleus"/>
    <property type="evidence" value="ECO:0007669"/>
    <property type="project" value="UniProtKB-SubCell"/>
</dbReference>
<feature type="region of interest" description="Disordered" evidence="8">
    <location>
        <begin position="252"/>
        <end position="309"/>
    </location>
</feature>
<keyword evidence="5" id="KW-0238">DNA-binding</keyword>
<dbReference type="GO" id="GO:0000981">
    <property type="term" value="F:DNA-binding transcription factor activity, RNA polymerase II-specific"/>
    <property type="evidence" value="ECO:0007669"/>
    <property type="project" value="InterPro"/>
</dbReference>
<name>A0A2L2U020_9HYPO</name>
<dbReference type="PROSITE" id="PS50048">
    <property type="entry name" value="ZN2_CY6_FUNGAL_2"/>
    <property type="match status" value="1"/>
</dbReference>
<feature type="region of interest" description="Disordered" evidence="8">
    <location>
        <begin position="25"/>
        <end position="56"/>
    </location>
</feature>
<protein>
    <recommendedName>
        <fullName evidence="9">Zn(2)-C6 fungal-type domain-containing protein</fullName>
    </recommendedName>
</protein>
<keyword evidence="2" id="KW-0479">Metal-binding</keyword>
<proteinExistence type="predicted"/>
<evidence type="ECO:0000256" key="3">
    <source>
        <dbReference type="ARBA" id="ARBA00022833"/>
    </source>
</evidence>
<evidence type="ECO:0000256" key="7">
    <source>
        <dbReference type="ARBA" id="ARBA00023242"/>
    </source>
</evidence>
<feature type="region of interest" description="Disordered" evidence="8">
    <location>
        <begin position="1"/>
        <end position="20"/>
    </location>
</feature>
<dbReference type="GO" id="GO:0003677">
    <property type="term" value="F:DNA binding"/>
    <property type="evidence" value="ECO:0007669"/>
    <property type="project" value="UniProtKB-KW"/>
</dbReference>
<dbReference type="InterPro" id="IPR001138">
    <property type="entry name" value="Zn2Cys6_DnaBD"/>
</dbReference>
<evidence type="ECO:0000256" key="8">
    <source>
        <dbReference type="SAM" id="MobiDB-lite"/>
    </source>
</evidence>
<organism evidence="10 11">
    <name type="scientific">Fusarium venenatum</name>
    <dbReference type="NCBI Taxonomy" id="56646"/>
    <lineage>
        <taxon>Eukaryota</taxon>
        <taxon>Fungi</taxon>
        <taxon>Dikarya</taxon>
        <taxon>Ascomycota</taxon>
        <taxon>Pezizomycotina</taxon>
        <taxon>Sordariomycetes</taxon>
        <taxon>Hypocreomycetidae</taxon>
        <taxon>Hypocreales</taxon>
        <taxon>Nectriaceae</taxon>
        <taxon>Fusarium</taxon>
    </lineage>
</organism>
<keyword evidence="7" id="KW-0539">Nucleus</keyword>
<evidence type="ECO:0000256" key="1">
    <source>
        <dbReference type="ARBA" id="ARBA00004123"/>
    </source>
</evidence>
<dbReference type="Gene3D" id="4.10.240.10">
    <property type="entry name" value="Zn(2)-C6 fungal-type DNA-binding domain"/>
    <property type="match status" value="1"/>
</dbReference>
<dbReference type="InterPro" id="IPR007219">
    <property type="entry name" value="XnlR_reg_dom"/>
</dbReference>
<dbReference type="STRING" id="56646.A0A2L2U020"/>
<evidence type="ECO:0000256" key="2">
    <source>
        <dbReference type="ARBA" id="ARBA00022723"/>
    </source>
</evidence>
<dbReference type="InterPro" id="IPR036864">
    <property type="entry name" value="Zn2-C6_fun-type_DNA-bd_sf"/>
</dbReference>
<comment type="subcellular location">
    <subcellularLocation>
        <location evidence="1">Nucleus</location>
    </subcellularLocation>
</comment>
<dbReference type="SUPFAM" id="SSF57701">
    <property type="entry name" value="Zn2/Cys6 DNA-binding domain"/>
    <property type="match status" value="1"/>
</dbReference>
<dbReference type="GO" id="GO:0008270">
    <property type="term" value="F:zinc ion binding"/>
    <property type="evidence" value="ECO:0007669"/>
    <property type="project" value="InterPro"/>
</dbReference>
<keyword evidence="4" id="KW-0805">Transcription regulation</keyword>
<dbReference type="AlphaFoldDB" id="A0A2L2U020"/>
<evidence type="ECO:0000313" key="11">
    <source>
        <dbReference type="Proteomes" id="UP000245910"/>
    </source>
</evidence>
<dbReference type="GO" id="GO:0006351">
    <property type="term" value="P:DNA-templated transcription"/>
    <property type="evidence" value="ECO:0007669"/>
    <property type="project" value="InterPro"/>
</dbReference>
<keyword evidence="6" id="KW-0804">Transcription</keyword>
<dbReference type="PANTHER" id="PTHR31313">
    <property type="entry name" value="TY1 ENHANCER ACTIVATOR"/>
    <property type="match status" value="1"/>
</dbReference>
<accession>A0A2L2U020</accession>
<feature type="compositionally biased region" description="Low complexity" evidence="8">
    <location>
        <begin position="282"/>
        <end position="294"/>
    </location>
</feature>
<evidence type="ECO:0000256" key="5">
    <source>
        <dbReference type="ARBA" id="ARBA00023125"/>
    </source>
</evidence>
<dbReference type="OrthoDB" id="2123952at2759"/>
<dbReference type="Pfam" id="PF04082">
    <property type="entry name" value="Fungal_trans"/>
    <property type="match status" value="1"/>
</dbReference>
<dbReference type="PANTHER" id="PTHR31313:SF4">
    <property type="entry name" value="CONIDIAL DEVELOPMENT PROTEIN FLUFFY"/>
    <property type="match status" value="1"/>
</dbReference>
<dbReference type="Pfam" id="PF00172">
    <property type="entry name" value="Zn_clus"/>
    <property type="match status" value="1"/>
</dbReference>
<dbReference type="EMBL" id="LN649231">
    <property type="protein sequence ID" value="CEI70926.1"/>
    <property type="molecule type" value="Genomic_DNA"/>
</dbReference>
<evidence type="ECO:0000259" key="9">
    <source>
        <dbReference type="PROSITE" id="PS50048"/>
    </source>
</evidence>
<feature type="domain" description="Zn(2)-C6 fungal-type" evidence="9">
    <location>
        <begin position="64"/>
        <end position="94"/>
    </location>
</feature>
<keyword evidence="3" id="KW-0862">Zinc</keyword>
<dbReference type="CDD" id="cd00067">
    <property type="entry name" value="GAL4"/>
    <property type="match status" value="1"/>
</dbReference>
<keyword evidence="11" id="KW-1185">Reference proteome</keyword>
<dbReference type="PROSITE" id="PS00463">
    <property type="entry name" value="ZN2_CY6_FUNGAL_1"/>
    <property type="match status" value="1"/>
</dbReference>
<evidence type="ECO:0000256" key="6">
    <source>
        <dbReference type="ARBA" id="ARBA00023163"/>
    </source>
</evidence>
<reference evidence="11" key="1">
    <citation type="submission" date="2014-10" db="EMBL/GenBank/DDBJ databases">
        <authorList>
            <person name="King R."/>
        </authorList>
    </citation>
    <scope>NUCLEOTIDE SEQUENCE [LARGE SCALE GENOMIC DNA]</scope>
    <source>
        <strain evidence="11">A3/5</strain>
    </source>
</reference>
<sequence>MSSRSHPPLSDNGLPLGVPGLRKLLPASPAPVSDAGGTSTGSGWGPSPRLHPRHRSRANVTKIACEPCRKRKGKCFGERPKCTACINKGLECHYQASYQDLRILKRKYDEIQGKVNIYEQLWHLLRCLPERESHDIVRRLREGADVTTIRRQINNGDLQLQLASTPETRLYNGQAVENISEWLDGVLPLGGGGLPAVDPRGGHDANIGDASASASADGASGDIFPPLGMEPKNASTVVTWQSTLWSDIGQRSPRQFSTQGQTMSTRGNCHAKAMSSAEGRQRSSQSQIASRAESMQADHMPDGLPRTHGLDQAPLTLDEPELKDFIGTWTTITNDIDWILHLLALYFYWEYPAFAPLSKEHFLRDFRDGRHRYCSPLLVNALLALGCCFSIYPVTRANCEDSHSAGGHFFTESQRLFEQETDHYSLTTIQALGIMSIREASCGRSSESRYYAGQSLQLAFDMGLHHTHDEGDKDELAVQLATFWGAFLLDHAHSLATGSLPHCSYLPHLPSKPINMEGIEASPWALDTDDGTPIQLQCEQSSNERSVHKCFCELSELVHQSLYLMHSVGKPLTARGLLSIYTEYLNWYDKVPEALRLGHNFTPAVLFVHMYYHFAIMQLFQPLTNLSIIGSRVSPRDVCLQAASAIQGLLKSYAQLYTLKRAPSFMPYFALTSTIAHLTIMAVTMQANDMDAAAKADPHVSEAIQQGIACLAEMTSCHHITEQAPHILRYLAKKWSISVDIDTGAALNTEEYERLIRPLVSKLDLVAPTMAAEDDVEERTSRQVGKTAESMEDPLFWPFTSQGWPMLSKSKELEEAGFAVL</sequence>
<evidence type="ECO:0000313" key="10">
    <source>
        <dbReference type="EMBL" id="CEI70926.1"/>
    </source>
</evidence>
<dbReference type="SMART" id="SM00066">
    <property type="entry name" value="GAL4"/>
    <property type="match status" value="1"/>
</dbReference>
<feature type="compositionally biased region" description="Polar residues" evidence="8">
    <location>
        <begin position="252"/>
        <end position="267"/>
    </location>
</feature>
<dbReference type="Proteomes" id="UP000245910">
    <property type="component" value="Chromosome III"/>
</dbReference>
<dbReference type="InterPro" id="IPR051615">
    <property type="entry name" value="Transcr_Regulatory_Elem"/>
</dbReference>